<gene>
    <name evidence="2" type="ORF">SAMN05421757_102188</name>
</gene>
<dbReference type="OrthoDB" id="6305173at2"/>
<dbReference type="EMBL" id="FZOY01000002">
    <property type="protein sequence ID" value="SNS44817.1"/>
    <property type="molecule type" value="Genomic_DNA"/>
</dbReference>
<keyword evidence="3" id="KW-1185">Reference proteome</keyword>
<evidence type="ECO:0000313" key="2">
    <source>
        <dbReference type="EMBL" id="SNS44817.1"/>
    </source>
</evidence>
<feature type="domain" description="Hedgehog/Intein (Hint)" evidence="1">
    <location>
        <begin position="100"/>
        <end position="243"/>
    </location>
</feature>
<organism evidence="2 3">
    <name type="scientific">Tropicimonas sediminicola</name>
    <dbReference type="NCBI Taxonomy" id="1031541"/>
    <lineage>
        <taxon>Bacteria</taxon>
        <taxon>Pseudomonadati</taxon>
        <taxon>Pseudomonadota</taxon>
        <taxon>Alphaproteobacteria</taxon>
        <taxon>Rhodobacterales</taxon>
        <taxon>Roseobacteraceae</taxon>
        <taxon>Tropicimonas</taxon>
    </lineage>
</organism>
<dbReference type="InterPro" id="IPR028992">
    <property type="entry name" value="Hedgehog/Intein_dom"/>
</dbReference>
<sequence>MPFDILAHTVNSTGGGNFVVQNTTLSATIIDADTITFDGGATFRSYTYLGQGNYRGTGQSGEFIEVEGEIYAYASDNPTGPLRTGNWQISGGDLDPTDPPCFLAGTLIATPQGEVPIERLSAGDRVVTASGRVARILWAGARRVPAASLKRDPRLRAVVIGEGALGNDRPLTVSQQHRVLVAGGCVELWFGLEEILVPAKALLASGRAWLMGDGEAITYHHLLLEQHDVILANGVAAESLFLGPRGLGPTRSDLEKLYPCLAPGPVHARPARPFASIVEGRAFFARADYRARGPAPLLSPAEALAESRSISCCC</sequence>
<dbReference type="Gene3D" id="2.170.16.10">
    <property type="entry name" value="Hedgehog/Intein (Hint) domain"/>
    <property type="match status" value="1"/>
</dbReference>
<dbReference type="RefSeq" id="WP_089231933.1">
    <property type="nucleotide sequence ID" value="NZ_FZOY01000002.1"/>
</dbReference>
<dbReference type="SUPFAM" id="SSF51294">
    <property type="entry name" value="Hedgehog/intein (Hint) domain"/>
    <property type="match status" value="1"/>
</dbReference>
<dbReference type="InterPro" id="IPR036844">
    <property type="entry name" value="Hint_dom_sf"/>
</dbReference>
<proteinExistence type="predicted"/>
<dbReference type="Pfam" id="PF13403">
    <property type="entry name" value="Hint_2"/>
    <property type="match status" value="1"/>
</dbReference>
<evidence type="ECO:0000259" key="1">
    <source>
        <dbReference type="Pfam" id="PF13403"/>
    </source>
</evidence>
<dbReference type="Proteomes" id="UP000198426">
    <property type="component" value="Unassembled WGS sequence"/>
</dbReference>
<reference evidence="2 3" key="1">
    <citation type="submission" date="2017-06" db="EMBL/GenBank/DDBJ databases">
        <authorList>
            <person name="Kim H.J."/>
            <person name="Triplett B.A."/>
        </authorList>
    </citation>
    <scope>NUCLEOTIDE SEQUENCE [LARGE SCALE GENOMIC DNA]</scope>
    <source>
        <strain evidence="2 3">DSM 29339</strain>
    </source>
</reference>
<protein>
    <submittedName>
        <fullName evidence="2">Hint domain-containing protein</fullName>
    </submittedName>
</protein>
<accession>A0A239EJL1</accession>
<dbReference type="AlphaFoldDB" id="A0A239EJL1"/>
<evidence type="ECO:0000313" key="3">
    <source>
        <dbReference type="Proteomes" id="UP000198426"/>
    </source>
</evidence>
<name>A0A239EJL1_9RHOB</name>